<dbReference type="SUPFAM" id="SSF51735">
    <property type="entry name" value="NAD(P)-binding Rossmann-fold domains"/>
    <property type="match status" value="2"/>
</dbReference>
<dbReference type="InterPro" id="IPR052733">
    <property type="entry name" value="Chloroplast_QOR"/>
</dbReference>
<dbReference type="Pfam" id="PF13460">
    <property type="entry name" value="NAD_binding_10"/>
    <property type="match status" value="1"/>
</dbReference>
<reference evidence="2" key="1">
    <citation type="journal article" date="2014" name="Int. J. Syst. Evol. Microbiol.">
        <title>Complete genome sequence of Corynebacterium casei LMG S-19264T (=DSM 44701T), isolated from a smear-ripened cheese.</title>
        <authorList>
            <consortium name="US DOE Joint Genome Institute (JGI-PGF)"/>
            <person name="Walter F."/>
            <person name="Albersmeier A."/>
            <person name="Kalinowski J."/>
            <person name="Ruckert C."/>
        </authorList>
    </citation>
    <scope>NUCLEOTIDE SEQUENCE</scope>
    <source>
        <strain evidence="2">CGMCC 4.7368</strain>
    </source>
</reference>
<evidence type="ECO:0000259" key="1">
    <source>
        <dbReference type="SMART" id="SM00829"/>
    </source>
</evidence>
<dbReference type="Gene3D" id="3.90.25.10">
    <property type="entry name" value="UDP-galactose 4-epimerase, domain 1"/>
    <property type="match status" value="1"/>
</dbReference>
<dbReference type="InterPro" id="IPR020843">
    <property type="entry name" value="ER"/>
</dbReference>
<dbReference type="InterPro" id="IPR013154">
    <property type="entry name" value="ADH-like_N"/>
</dbReference>
<dbReference type="InterPro" id="IPR036291">
    <property type="entry name" value="NAD(P)-bd_dom_sf"/>
</dbReference>
<reference evidence="2" key="2">
    <citation type="submission" date="2020-09" db="EMBL/GenBank/DDBJ databases">
        <authorList>
            <person name="Sun Q."/>
            <person name="Zhou Y."/>
        </authorList>
    </citation>
    <scope>NUCLEOTIDE SEQUENCE</scope>
    <source>
        <strain evidence="2">CGMCC 4.7368</strain>
    </source>
</reference>
<protein>
    <recommendedName>
        <fullName evidence="1">Enoyl reductase (ER) domain-containing protein</fullName>
    </recommendedName>
</protein>
<dbReference type="InterPro" id="IPR011032">
    <property type="entry name" value="GroES-like_sf"/>
</dbReference>
<dbReference type="CDD" id="cd05289">
    <property type="entry name" value="MDR_like_2"/>
    <property type="match status" value="1"/>
</dbReference>
<feature type="domain" description="Enoyl reductase (ER)" evidence="1">
    <location>
        <begin position="279"/>
        <end position="563"/>
    </location>
</feature>
<proteinExistence type="predicted"/>
<dbReference type="InterPro" id="IPR002364">
    <property type="entry name" value="Quin_OxRdtase/zeta-crystal_CS"/>
</dbReference>
<dbReference type="PANTHER" id="PTHR44013">
    <property type="entry name" value="ZINC-TYPE ALCOHOL DEHYDROGENASE-LIKE PROTEIN C16A3.02C"/>
    <property type="match status" value="1"/>
</dbReference>
<dbReference type="Pfam" id="PF13602">
    <property type="entry name" value="ADH_zinc_N_2"/>
    <property type="match status" value="1"/>
</dbReference>
<dbReference type="InterPro" id="IPR016040">
    <property type="entry name" value="NAD(P)-bd_dom"/>
</dbReference>
<dbReference type="GO" id="GO:0008270">
    <property type="term" value="F:zinc ion binding"/>
    <property type="evidence" value="ECO:0007669"/>
    <property type="project" value="InterPro"/>
</dbReference>
<dbReference type="Gene3D" id="3.90.180.10">
    <property type="entry name" value="Medium-chain alcohol dehydrogenases, catalytic domain"/>
    <property type="match status" value="1"/>
</dbReference>
<dbReference type="GO" id="GO:0016491">
    <property type="term" value="F:oxidoreductase activity"/>
    <property type="evidence" value="ECO:0007669"/>
    <property type="project" value="InterPro"/>
</dbReference>
<dbReference type="EMBL" id="BMNH01000018">
    <property type="protein sequence ID" value="GGO75643.1"/>
    <property type="molecule type" value="Genomic_DNA"/>
</dbReference>
<evidence type="ECO:0000313" key="2">
    <source>
        <dbReference type="EMBL" id="GGO75643.1"/>
    </source>
</evidence>
<dbReference type="SMART" id="SM00829">
    <property type="entry name" value="PKS_ER"/>
    <property type="match status" value="1"/>
</dbReference>
<organism evidence="2 3">
    <name type="scientific">Nonomuraea cavernae</name>
    <dbReference type="NCBI Taxonomy" id="2045107"/>
    <lineage>
        <taxon>Bacteria</taxon>
        <taxon>Bacillati</taxon>
        <taxon>Actinomycetota</taxon>
        <taxon>Actinomycetes</taxon>
        <taxon>Streptosporangiales</taxon>
        <taxon>Streptosporangiaceae</taxon>
        <taxon>Nonomuraea</taxon>
    </lineage>
</organism>
<dbReference type="SUPFAM" id="SSF50129">
    <property type="entry name" value="GroES-like"/>
    <property type="match status" value="1"/>
</dbReference>
<dbReference type="PROSITE" id="PS01162">
    <property type="entry name" value="QOR_ZETA_CRYSTAL"/>
    <property type="match status" value="1"/>
</dbReference>
<dbReference type="AlphaFoldDB" id="A0A918DNK7"/>
<name>A0A918DNK7_9ACTN</name>
<dbReference type="Pfam" id="PF08240">
    <property type="entry name" value="ADH_N"/>
    <property type="match status" value="1"/>
</dbReference>
<comment type="caution">
    <text evidence="2">The sequence shown here is derived from an EMBL/GenBank/DDBJ whole genome shotgun (WGS) entry which is preliminary data.</text>
</comment>
<sequence>MSVVLVTGATGRVGRHVVTQLREAGVEVRALTRDPGKSGFTGDLRDPKSLVDALDGVEAVFLVWPFGTAEGAGAVLEVVAQRARRVVYLSSAAVRDHEREIERLVGRSGLEWTILRPHAFAANALRWADQVPAGVVRESYGKAAMSPVDERDIAAVAVRALLDDGHHGATHVLTGPESLTQADQARLIGEALGRPVRWHELPPQATRDRLLASGWPPDATDAMLDAQAALVETPGPTTSAVEDVTGTPARTFRDWARDHAHAFREADDLMRAARIHEYGEASVIRYDEVPRPRPGSGEVLIEVAATSFNPSEVGLRLGLLDGVLPVTLPHTLGWDVSGRVVETGAGVTEFAPGDQVIGLVDGAAAEYTVASASALARAPETIPLEAAAAVPVAGLTAWQAVFEHARVTAGQRVLVNGAGGGIGLFAVQLAKRAGATVIATASPRSRDAVRALGADEVVDYTRDPLPGGMDVVLNLAGITPEAAGELAALARPDGVIVTVATPIDSPRATHFVSRNDPGQLAELVALIDAGRLTVEIAESHPLTGLHHIHLRAESGQTRGKIIIIPKGTP</sequence>
<keyword evidence="3" id="KW-1185">Reference proteome</keyword>
<gene>
    <name evidence="2" type="ORF">GCM10012289_51160</name>
</gene>
<dbReference type="RefSeq" id="WP_189126712.1">
    <property type="nucleotide sequence ID" value="NZ_BMNH01000018.1"/>
</dbReference>
<dbReference type="Gene3D" id="3.40.50.720">
    <property type="entry name" value="NAD(P)-binding Rossmann-like Domain"/>
    <property type="match status" value="2"/>
</dbReference>
<dbReference type="Proteomes" id="UP000646523">
    <property type="component" value="Unassembled WGS sequence"/>
</dbReference>
<accession>A0A918DNK7</accession>
<evidence type="ECO:0000313" key="3">
    <source>
        <dbReference type="Proteomes" id="UP000646523"/>
    </source>
</evidence>
<dbReference type="PANTHER" id="PTHR44013:SF1">
    <property type="entry name" value="ZINC-TYPE ALCOHOL DEHYDROGENASE-LIKE PROTEIN C16A3.02C"/>
    <property type="match status" value="1"/>
</dbReference>